<feature type="region of interest" description="Disordered" evidence="1">
    <location>
        <begin position="556"/>
        <end position="607"/>
    </location>
</feature>
<dbReference type="AlphaFoldDB" id="A0A507QGH9"/>
<dbReference type="InterPro" id="IPR034627">
    <property type="entry name" value="Irc6"/>
</dbReference>
<dbReference type="EMBL" id="VIFY01000337">
    <property type="protein sequence ID" value="TQB67649.1"/>
    <property type="molecule type" value="Genomic_DNA"/>
</dbReference>
<dbReference type="Pfam" id="PF10199">
    <property type="entry name" value="Adaptin_binding"/>
    <property type="match status" value="1"/>
</dbReference>
<feature type="domain" description="Calcium uniporter protein C-terminal" evidence="3">
    <location>
        <begin position="655"/>
        <end position="776"/>
    </location>
</feature>
<feature type="transmembrane region" description="Helical" evidence="2">
    <location>
        <begin position="725"/>
        <end position="743"/>
    </location>
</feature>
<dbReference type="Gene3D" id="3.40.50.11960">
    <property type="match status" value="1"/>
</dbReference>
<feature type="transmembrane region" description="Helical" evidence="2">
    <location>
        <begin position="693"/>
        <end position="713"/>
    </location>
</feature>
<feature type="compositionally biased region" description="Basic and acidic residues" evidence="1">
    <location>
        <begin position="585"/>
        <end position="602"/>
    </location>
</feature>
<keyword evidence="2" id="KW-0812">Transmembrane</keyword>
<name>A0A507QGH9_MONPU</name>
<feature type="region of interest" description="Disordered" evidence="1">
    <location>
        <begin position="44"/>
        <end position="77"/>
    </location>
</feature>
<feature type="region of interest" description="Disordered" evidence="1">
    <location>
        <begin position="220"/>
        <end position="241"/>
    </location>
</feature>
<reference evidence="4 5" key="1">
    <citation type="submission" date="2019-06" db="EMBL/GenBank/DDBJ databases">
        <title>Wine fermentation using esterase from Monascus purpureus.</title>
        <authorList>
            <person name="Geng C."/>
            <person name="Zhang Y."/>
        </authorList>
    </citation>
    <scope>NUCLEOTIDE SEQUENCE [LARGE SCALE GENOMIC DNA]</scope>
    <source>
        <strain evidence="4">HQ1</strain>
    </source>
</reference>
<proteinExistence type="predicted"/>
<dbReference type="Pfam" id="PF04678">
    <property type="entry name" value="MCU"/>
    <property type="match status" value="1"/>
</dbReference>
<accession>A0A507QGH9</accession>
<dbReference type="Proteomes" id="UP000319663">
    <property type="component" value="Unassembled WGS sequence"/>
</dbReference>
<evidence type="ECO:0000256" key="2">
    <source>
        <dbReference type="SAM" id="Phobius"/>
    </source>
</evidence>
<keyword evidence="2" id="KW-1133">Transmembrane helix</keyword>
<keyword evidence="5" id="KW-1185">Reference proteome</keyword>
<organism evidence="4 5">
    <name type="scientific">Monascus purpureus</name>
    <name type="common">Red mold</name>
    <name type="synonym">Monascus anka</name>
    <dbReference type="NCBI Taxonomy" id="5098"/>
    <lineage>
        <taxon>Eukaryota</taxon>
        <taxon>Fungi</taxon>
        <taxon>Dikarya</taxon>
        <taxon>Ascomycota</taxon>
        <taxon>Pezizomycotina</taxon>
        <taxon>Eurotiomycetes</taxon>
        <taxon>Eurotiomycetidae</taxon>
        <taxon>Eurotiales</taxon>
        <taxon>Aspergillaceae</taxon>
        <taxon>Monascus</taxon>
    </lineage>
</organism>
<feature type="compositionally biased region" description="Basic and acidic residues" evidence="1">
    <location>
        <begin position="556"/>
        <end position="575"/>
    </location>
</feature>
<feature type="compositionally biased region" description="Basic and acidic residues" evidence="1">
    <location>
        <begin position="823"/>
        <end position="840"/>
    </location>
</feature>
<evidence type="ECO:0000259" key="3">
    <source>
        <dbReference type="Pfam" id="PF04678"/>
    </source>
</evidence>
<comment type="caution">
    <text evidence="4">The sequence shown here is derived from an EMBL/GenBank/DDBJ whole genome shotgun (WGS) entry which is preliminary data.</text>
</comment>
<dbReference type="GO" id="GO:0030674">
    <property type="term" value="F:protein-macromolecule adaptor activity"/>
    <property type="evidence" value="ECO:0007669"/>
    <property type="project" value="TreeGrafter"/>
</dbReference>
<dbReference type="PANTHER" id="PTHR28043:SF1">
    <property type="entry name" value="INCREASED RECOMBINATION CENTERS PROTEIN 6"/>
    <property type="match status" value="1"/>
</dbReference>
<evidence type="ECO:0000256" key="1">
    <source>
        <dbReference type="SAM" id="MobiDB-lite"/>
    </source>
</evidence>
<feature type="compositionally biased region" description="Polar residues" evidence="1">
    <location>
        <begin position="52"/>
        <end position="71"/>
    </location>
</feature>
<evidence type="ECO:0000313" key="4">
    <source>
        <dbReference type="EMBL" id="TQB67649.1"/>
    </source>
</evidence>
<feature type="transmembrane region" description="Helical" evidence="2">
    <location>
        <begin position="379"/>
        <end position="401"/>
    </location>
</feature>
<dbReference type="InterPro" id="IPR006769">
    <property type="entry name" value="MCU_C"/>
</dbReference>
<keyword evidence="2" id="KW-0472">Membrane</keyword>
<dbReference type="STRING" id="5098.A0A507QGH9"/>
<sequence length="840" mass="94282">MSSSSSTTRHIPNARRLLILSPDSHSLSTIPDFLHSLTGVPVGDLPSAPSPIDTSATATTDDGPLTTSSTPDIPKSTFAGYTTHNPLQIRTKYYNADVPIWVDEIPLSTSTSVSTPSTTASATQWKTEFVSPDARVVRDVIGAMVVVLQNPEFTSPPIPVAEHAERGSEAPDPATRDDVKAIKDFLRAIGDVKGQVEEERNGDEVPGLLVLVERESKSKRQQKKVPVNGGDDEGEDGIDGPEEPFSAAWWEDQLFDDGLMGFEVICWDPAGREEEKRNQFGEFQGMRRIREVLETHEWADTSAADGDGSVLDDDLEEELLRLSEGESGFNFEVNELQREMVGLRMAIEHGGDSGDSDHDDHDDELQVESLEGLMLRMKAIRGIVLLSSFLGVDIFHLRFLLTSTCIDMSADLPDNEPRAQRVLRFFSSGIDNKDVWEGEDIVSTGHYGRQHVLPAAKAGNGISSGKLLATPSRLLKLVIPLSVLRLEAHGTDSEPLAIVLHPQQPLSYLERVIQSEVPPIVGEKGQWRPPAVSFISLQLDEDAIRPKRTVHEHHDVAVNGVKDKDLRRPNDDRRHSERRHHRIRKETDRPSSYQHLREHGEKTVPSGEQFVRWSHSTEIGDFLRDASRARDFIVSIEGAPAGLSQKIRVTVPTFNQRTYFLRMRLRKISRQLKSTAELKHECDVLAQHGAQRVAILGLFVLATWWCFVYVMTFQTELGWNTMEPVTYLVSLSSFMGGYLWFLYHNREISYKSALDFTISARQRRLYQAKGVDLQLWGTLLDEGKALRREIKSIAEEYDVDWNESADEQDEQVTQALKEKHHKSQVDGKRDTNEDGEEESK</sequence>
<dbReference type="GO" id="GO:0016192">
    <property type="term" value="P:vesicle-mediated transport"/>
    <property type="evidence" value="ECO:0007669"/>
    <property type="project" value="InterPro"/>
</dbReference>
<feature type="compositionally biased region" description="Acidic residues" evidence="1">
    <location>
        <begin position="230"/>
        <end position="241"/>
    </location>
</feature>
<gene>
    <name evidence="4" type="ORF">MPDQ_005031</name>
</gene>
<dbReference type="PANTHER" id="PTHR28043">
    <property type="entry name" value="INCREASED RECOMBINATION CENTERS PROTEIN 6"/>
    <property type="match status" value="1"/>
</dbReference>
<protein>
    <recommendedName>
        <fullName evidence="3">Calcium uniporter protein C-terminal domain-containing protein</fullName>
    </recommendedName>
</protein>
<feature type="region of interest" description="Disordered" evidence="1">
    <location>
        <begin position="802"/>
        <end position="840"/>
    </location>
</feature>
<evidence type="ECO:0000313" key="5">
    <source>
        <dbReference type="Proteomes" id="UP000319663"/>
    </source>
</evidence>